<feature type="compositionally biased region" description="Polar residues" evidence="1">
    <location>
        <begin position="244"/>
        <end position="261"/>
    </location>
</feature>
<dbReference type="EMBL" id="KB097639">
    <property type="protein sequence ID" value="ESN92952.1"/>
    <property type="molecule type" value="Genomic_DNA"/>
</dbReference>
<organism evidence="3 4">
    <name type="scientific">Helobdella robusta</name>
    <name type="common">Californian leech</name>
    <dbReference type="NCBI Taxonomy" id="6412"/>
    <lineage>
        <taxon>Eukaryota</taxon>
        <taxon>Metazoa</taxon>
        <taxon>Spiralia</taxon>
        <taxon>Lophotrochozoa</taxon>
        <taxon>Annelida</taxon>
        <taxon>Clitellata</taxon>
        <taxon>Hirudinea</taxon>
        <taxon>Rhynchobdellida</taxon>
        <taxon>Glossiphoniidae</taxon>
        <taxon>Helobdella</taxon>
    </lineage>
</organism>
<reference evidence="2 4" key="2">
    <citation type="journal article" date="2013" name="Nature">
        <title>Insights into bilaterian evolution from three spiralian genomes.</title>
        <authorList>
            <person name="Simakov O."/>
            <person name="Marletaz F."/>
            <person name="Cho S.J."/>
            <person name="Edsinger-Gonzales E."/>
            <person name="Havlak P."/>
            <person name="Hellsten U."/>
            <person name="Kuo D.H."/>
            <person name="Larsson T."/>
            <person name="Lv J."/>
            <person name="Arendt D."/>
            <person name="Savage R."/>
            <person name="Osoegawa K."/>
            <person name="de Jong P."/>
            <person name="Grimwood J."/>
            <person name="Chapman J.A."/>
            <person name="Shapiro H."/>
            <person name="Aerts A."/>
            <person name="Otillar R.P."/>
            <person name="Terry A.Y."/>
            <person name="Boore J.L."/>
            <person name="Grigoriev I.V."/>
            <person name="Lindberg D.R."/>
            <person name="Seaver E.C."/>
            <person name="Weisblat D.A."/>
            <person name="Putnam N.H."/>
            <person name="Rokhsar D.S."/>
        </authorList>
    </citation>
    <scope>NUCLEOTIDE SEQUENCE</scope>
</reference>
<feature type="region of interest" description="Disordered" evidence="1">
    <location>
        <begin position="389"/>
        <end position="440"/>
    </location>
</feature>
<dbReference type="InParanoid" id="T1EWA5"/>
<gene>
    <name evidence="3" type="primary">20200855</name>
    <name evidence="2" type="ORF">HELRODRAFT_165095</name>
</gene>
<dbReference type="EnsemblMetazoa" id="HelroT165095">
    <property type="protein sequence ID" value="HelroP165095"/>
    <property type="gene ID" value="HelroG165095"/>
</dbReference>
<protein>
    <submittedName>
        <fullName evidence="2 3">Uncharacterized protein</fullName>
    </submittedName>
</protein>
<accession>T1EWA5</accession>
<evidence type="ECO:0000313" key="3">
    <source>
        <dbReference type="EnsemblMetazoa" id="HelroP165095"/>
    </source>
</evidence>
<sequence>MVLNTSDQRIKRKLDHIQEHASRIKHFQQTNRFKFIDSSISVNEENNADYAAADYSYRKRVAQTLPRTADCTSFTSSPDFNFSADMSTSSENLLEASDFNANINNNSFLKIPRLILSPISPLDISFAQESRTYNKSMRTKKSETIATDVNCIGNTLEALNAAALLNKSTIKNVKTNNETWQSLSATKIEPKRDSVIVHLKIPEMKTSLANDPNKLRSTCLPVPPPPTACDAPIDASKFVKSSSKLKANSNQASVKNGGVSSDNREEKMIQSLEFNAENNKLVEDTNRKKSNDIDVNQNSHCERKCSQSNKTLVPDPSLGSYVSKRAKVSRSSTDDLPTTSGSATLSAAQVLTMSKHLTTVVSKRIQSELDEKDKIASIKFASLTMNSQSPQQTALLQQQTLHQHHRHQPHPQPQKLEQQQHHQPTEHHLLKHRKPPHQSKIKSLSRMFENFSSASQENDDAELNITKNKDDDASQTIVDIYSDLNRRSFKKFYSGSNVNKKNSSSHQKQ</sequence>
<name>T1EWA5_HELRO</name>
<feature type="compositionally biased region" description="Polar residues" evidence="1">
    <location>
        <begin position="329"/>
        <end position="341"/>
    </location>
</feature>
<evidence type="ECO:0000313" key="4">
    <source>
        <dbReference type="Proteomes" id="UP000015101"/>
    </source>
</evidence>
<evidence type="ECO:0000256" key="1">
    <source>
        <dbReference type="SAM" id="MobiDB-lite"/>
    </source>
</evidence>
<dbReference type="KEGG" id="hro:HELRODRAFT_165095"/>
<feature type="compositionally biased region" description="Basic residues" evidence="1">
    <location>
        <begin position="429"/>
        <end position="440"/>
    </location>
</feature>
<dbReference type="CTD" id="20200855"/>
<dbReference type="EMBL" id="AMQM01001939">
    <property type="status" value="NOT_ANNOTATED_CDS"/>
    <property type="molecule type" value="Genomic_DNA"/>
</dbReference>
<feature type="region of interest" description="Disordered" evidence="1">
    <location>
        <begin position="452"/>
        <end position="473"/>
    </location>
</feature>
<feature type="compositionally biased region" description="Low complexity" evidence="1">
    <location>
        <begin position="389"/>
        <end position="401"/>
    </location>
</feature>
<feature type="region of interest" description="Disordered" evidence="1">
    <location>
        <begin position="244"/>
        <end position="264"/>
    </location>
</feature>
<dbReference type="GeneID" id="20200855"/>
<evidence type="ECO:0000313" key="2">
    <source>
        <dbReference type="EMBL" id="ESN92952.1"/>
    </source>
</evidence>
<reference evidence="3" key="3">
    <citation type="submission" date="2015-06" db="UniProtKB">
        <authorList>
            <consortium name="EnsemblMetazoa"/>
        </authorList>
    </citation>
    <scope>IDENTIFICATION</scope>
</reference>
<proteinExistence type="predicted"/>
<dbReference type="RefSeq" id="XP_009029231.1">
    <property type="nucleotide sequence ID" value="XM_009030983.1"/>
</dbReference>
<feature type="region of interest" description="Disordered" evidence="1">
    <location>
        <begin position="299"/>
        <end position="341"/>
    </location>
</feature>
<keyword evidence="4" id="KW-1185">Reference proteome</keyword>
<dbReference type="AlphaFoldDB" id="T1EWA5"/>
<dbReference type="HOGENOM" id="CLU_535626_0_0_1"/>
<reference evidence="4" key="1">
    <citation type="submission" date="2012-12" db="EMBL/GenBank/DDBJ databases">
        <authorList>
            <person name="Hellsten U."/>
            <person name="Grimwood J."/>
            <person name="Chapman J.A."/>
            <person name="Shapiro H."/>
            <person name="Aerts A."/>
            <person name="Otillar R.P."/>
            <person name="Terry A.Y."/>
            <person name="Boore J.L."/>
            <person name="Simakov O."/>
            <person name="Marletaz F."/>
            <person name="Cho S.-J."/>
            <person name="Edsinger-Gonzales E."/>
            <person name="Havlak P."/>
            <person name="Kuo D.-H."/>
            <person name="Larsson T."/>
            <person name="Lv J."/>
            <person name="Arendt D."/>
            <person name="Savage R."/>
            <person name="Osoegawa K."/>
            <person name="de Jong P."/>
            <person name="Lindberg D.R."/>
            <person name="Seaver E.C."/>
            <person name="Weisblat D.A."/>
            <person name="Putnam N.H."/>
            <person name="Grigoriev I.V."/>
            <person name="Rokhsar D.S."/>
        </authorList>
    </citation>
    <scope>NUCLEOTIDE SEQUENCE</scope>
</reference>
<dbReference type="Proteomes" id="UP000015101">
    <property type="component" value="Unassembled WGS sequence"/>
</dbReference>
<feature type="compositionally biased region" description="Basic and acidic residues" evidence="1">
    <location>
        <begin position="418"/>
        <end position="428"/>
    </location>
</feature>